<feature type="compositionally biased region" description="Basic and acidic residues" evidence="1">
    <location>
        <begin position="74"/>
        <end position="93"/>
    </location>
</feature>
<dbReference type="EMBL" id="OX465084">
    <property type="protein sequence ID" value="CAI9297272.1"/>
    <property type="molecule type" value="Genomic_DNA"/>
</dbReference>
<reference evidence="2" key="1">
    <citation type="submission" date="2023-04" db="EMBL/GenBank/DDBJ databases">
        <authorList>
            <person name="Vijverberg K."/>
            <person name="Xiong W."/>
            <person name="Schranz E."/>
        </authorList>
    </citation>
    <scope>NUCLEOTIDE SEQUENCE</scope>
</reference>
<evidence type="ECO:0000313" key="3">
    <source>
        <dbReference type="Proteomes" id="UP001177003"/>
    </source>
</evidence>
<gene>
    <name evidence="2" type="ORF">LSALG_LOCUS36097</name>
</gene>
<evidence type="ECO:0000256" key="1">
    <source>
        <dbReference type="SAM" id="MobiDB-lite"/>
    </source>
</evidence>
<proteinExistence type="predicted"/>
<dbReference type="Proteomes" id="UP001177003">
    <property type="component" value="Chromosome 8"/>
</dbReference>
<organism evidence="2 3">
    <name type="scientific">Lactuca saligna</name>
    <name type="common">Willowleaf lettuce</name>
    <dbReference type="NCBI Taxonomy" id="75948"/>
    <lineage>
        <taxon>Eukaryota</taxon>
        <taxon>Viridiplantae</taxon>
        <taxon>Streptophyta</taxon>
        <taxon>Embryophyta</taxon>
        <taxon>Tracheophyta</taxon>
        <taxon>Spermatophyta</taxon>
        <taxon>Magnoliopsida</taxon>
        <taxon>eudicotyledons</taxon>
        <taxon>Gunneridae</taxon>
        <taxon>Pentapetalae</taxon>
        <taxon>asterids</taxon>
        <taxon>campanulids</taxon>
        <taxon>Asterales</taxon>
        <taxon>Asteraceae</taxon>
        <taxon>Cichorioideae</taxon>
        <taxon>Cichorieae</taxon>
        <taxon>Lactucinae</taxon>
        <taxon>Lactuca</taxon>
    </lineage>
</organism>
<sequence length="101" mass="11482">MLSTYTPLTQISPLHFSCSHHGRIPTGSPLLSVPARLGPEEYVETDYEYKKSDEEMEEVGDIEEVPSEPYSPEMIHDHLATPEDPTDRMRSLEEEVATLKH</sequence>
<accession>A0AA35ZSX1</accession>
<name>A0AA35ZSX1_LACSI</name>
<feature type="region of interest" description="Disordered" evidence="1">
    <location>
        <begin position="49"/>
        <end position="101"/>
    </location>
</feature>
<keyword evidence="3" id="KW-1185">Reference proteome</keyword>
<dbReference type="AlphaFoldDB" id="A0AA35ZSX1"/>
<evidence type="ECO:0000313" key="2">
    <source>
        <dbReference type="EMBL" id="CAI9297272.1"/>
    </source>
</evidence>
<feature type="compositionally biased region" description="Acidic residues" evidence="1">
    <location>
        <begin position="54"/>
        <end position="66"/>
    </location>
</feature>
<protein>
    <submittedName>
        <fullName evidence="2">Uncharacterized protein</fullName>
    </submittedName>
</protein>